<dbReference type="Proteomes" id="UP001205311">
    <property type="component" value="Unassembled WGS sequence"/>
</dbReference>
<accession>A0ABT1I1E8</accession>
<proteinExistence type="predicted"/>
<reference evidence="2 3" key="1">
    <citation type="submission" date="2022-06" db="EMBL/GenBank/DDBJ databases">
        <title>Genomic Encyclopedia of Archaeal and Bacterial Type Strains, Phase II (KMG-II): from individual species to whole genera.</title>
        <authorList>
            <person name="Goeker M."/>
        </authorList>
    </citation>
    <scope>NUCLEOTIDE SEQUENCE [LARGE SCALE GENOMIC DNA]</scope>
    <source>
        <strain evidence="2 3">DSM 40477</strain>
    </source>
</reference>
<protein>
    <submittedName>
        <fullName evidence="2">Uncharacterized protein</fullName>
    </submittedName>
</protein>
<feature type="compositionally biased region" description="Basic and acidic residues" evidence="1">
    <location>
        <begin position="233"/>
        <end position="248"/>
    </location>
</feature>
<feature type="region of interest" description="Disordered" evidence="1">
    <location>
        <begin position="221"/>
        <end position="265"/>
    </location>
</feature>
<evidence type="ECO:0000313" key="2">
    <source>
        <dbReference type="EMBL" id="MCP2261410.1"/>
    </source>
</evidence>
<gene>
    <name evidence="2" type="ORF">LX15_005136</name>
</gene>
<organism evidence="2 3">
    <name type="scientific">Streptoalloteichus tenebrarius (strain ATCC 17920 / DSM 40477 / JCM 4838 / CBS 697.72 / NBRC 16177 / NCIMB 11028 / NRRL B-12390 / A12253. 1 / ISP 5477)</name>
    <name type="common">Streptomyces tenebrarius</name>
    <dbReference type="NCBI Taxonomy" id="1933"/>
    <lineage>
        <taxon>Bacteria</taxon>
        <taxon>Bacillati</taxon>
        <taxon>Actinomycetota</taxon>
        <taxon>Actinomycetes</taxon>
        <taxon>Pseudonocardiales</taxon>
        <taxon>Pseudonocardiaceae</taxon>
        <taxon>Streptoalloteichus</taxon>
    </lineage>
</organism>
<feature type="region of interest" description="Disordered" evidence="1">
    <location>
        <begin position="112"/>
        <end position="143"/>
    </location>
</feature>
<dbReference type="EMBL" id="JAMTCP010000041">
    <property type="protein sequence ID" value="MCP2261410.1"/>
    <property type="molecule type" value="Genomic_DNA"/>
</dbReference>
<feature type="compositionally biased region" description="Pro residues" evidence="1">
    <location>
        <begin position="362"/>
        <end position="373"/>
    </location>
</feature>
<dbReference type="RefSeq" id="WP_253672236.1">
    <property type="nucleotide sequence ID" value="NZ_JAMTCP010000041.1"/>
</dbReference>
<feature type="region of interest" description="Disordered" evidence="1">
    <location>
        <begin position="355"/>
        <end position="396"/>
    </location>
</feature>
<sequence>MHPWAKRGIHAALVTGGMLAVGGGVSEAVEPAPDRPTPPLGDATMPLDVIDDTFDRGAVRAGETAPAGTRGWPEHPAVRPEDVLWEIRTEQSEPVVISGVAGTWSGTITDLPVADRDEPDWPDHDPAPPAAHRAPTRPGAEETEDTLVLEHLADWFAVADAQRRDRVVAATIDALADELATLAARTAPPSVEPDARTARALTDVVTADAAVVEAHPREAWITEAPRSLGPSRARGDEHGPALRSDDAGRSNPDQLLPATPTKTPAGAHLFSVNRQVLRRALAWQRPVPPPTAGERREVNPLEIRGERVLPVTEVPYHPRPRPRATERSQVPTTQWGTWRPSLPPLVFPTFDLAEAPSAARPGPAPTAPTPSVPATPEVPETPEMPQQAFARPSGGVPLQANLGALDLSEIEINDEQVVPEGVSETPALSTVDSVTWLRNVTTRG</sequence>
<feature type="compositionally biased region" description="Polar residues" evidence="1">
    <location>
        <begin position="327"/>
        <end position="336"/>
    </location>
</feature>
<feature type="compositionally biased region" description="Basic and acidic residues" evidence="1">
    <location>
        <begin position="113"/>
        <end position="126"/>
    </location>
</feature>
<keyword evidence="3" id="KW-1185">Reference proteome</keyword>
<feature type="compositionally biased region" description="Low complexity" evidence="1">
    <location>
        <begin position="374"/>
        <end position="385"/>
    </location>
</feature>
<evidence type="ECO:0000256" key="1">
    <source>
        <dbReference type="SAM" id="MobiDB-lite"/>
    </source>
</evidence>
<comment type="caution">
    <text evidence="2">The sequence shown here is derived from an EMBL/GenBank/DDBJ whole genome shotgun (WGS) entry which is preliminary data.</text>
</comment>
<feature type="region of interest" description="Disordered" evidence="1">
    <location>
        <begin position="314"/>
        <end position="337"/>
    </location>
</feature>
<name>A0ABT1I1E8_STRSD</name>
<evidence type="ECO:0000313" key="3">
    <source>
        <dbReference type="Proteomes" id="UP001205311"/>
    </source>
</evidence>